<keyword evidence="2" id="KW-1185">Reference proteome</keyword>
<dbReference type="GO" id="GO:0016746">
    <property type="term" value="F:acyltransferase activity"/>
    <property type="evidence" value="ECO:0007669"/>
    <property type="project" value="InterPro"/>
</dbReference>
<sequence>MSATVTGTEAAGGAPAPTAPAGARVAVLAAAVALAPTAPEDASGARAAEASAGPVAAWCDLRAELGRGHRHEPVAAQLALAAGRRAVAALGPALDAVPTDRRSLHVATSVAASATHARMDATVLAHGTMLLSPLTAPYFSVNLVGSRLSAELAAHCGATTFTTPGTAVADALVSGLRDVTTGRCDVAVVVAVEEAADPADRGPSTPETGAVALVLAAASGPLQRAGVPTPAVRVRRGTWRAGTLPADLDELTGDLVAAGGAVPGSVVVVAGRRLHAELGAWAPPWPLARVDVRGGGAGAYRPAAALLDAARRAARTGAPALVLVVGPDGHLAGVHLHVPAAAAPDPTPTRRP</sequence>
<accession>A0A4P7SFH8</accession>
<evidence type="ECO:0000313" key="2">
    <source>
        <dbReference type="Proteomes" id="UP000296469"/>
    </source>
</evidence>
<protein>
    <recommendedName>
        <fullName evidence="3">Beta-ketoacyl synthase N-terminal domain-containing protein</fullName>
    </recommendedName>
</protein>
<dbReference type="EMBL" id="CP039291">
    <property type="protein sequence ID" value="QCB92298.1"/>
    <property type="molecule type" value="Genomic_DNA"/>
</dbReference>
<dbReference type="AlphaFoldDB" id="A0A4P7SFH8"/>
<dbReference type="RefSeq" id="WP_136225250.1">
    <property type="nucleotide sequence ID" value="NZ_CP039291.1"/>
</dbReference>
<evidence type="ECO:0008006" key="3">
    <source>
        <dbReference type="Google" id="ProtNLM"/>
    </source>
</evidence>
<organism evidence="1 2">
    <name type="scientific">Cellulomonas shaoxiangyii</name>
    <dbReference type="NCBI Taxonomy" id="2566013"/>
    <lineage>
        <taxon>Bacteria</taxon>
        <taxon>Bacillati</taxon>
        <taxon>Actinomycetota</taxon>
        <taxon>Actinomycetes</taxon>
        <taxon>Micrococcales</taxon>
        <taxon>Cellulomonadaceae</taxon>
        <taxon>Cellulomonas</taxon>
    </lineage>
</organism>
<evidence type="ECO:0000313" key="1">
    <source>
        <dbReference type="EMBL" id="QCB92298.1"/>
    </source>
</evidence>
<dbReference type="InterPro" id="IPR016039">
    <property type="entry name" value="Thiolase-like"/>
</dbReference>
<dbReference type="KEGG" id="celz:E5225_00725"/>
<gene>
    <name evidence="1" type="ORF">E5225_00725</name>
</gene>
<dbReference type="Gene3D" id="3.40.47.10">
    <property type="match status" value="1"/>
</dbReference>
<proteinExistence type="predicted"/>
<dbReference type="SUPFAM" id="SSF53901">
    <property type="entry name" value="Thiolase-like"/>
    <property type="match status" value="1"/>
</dbReference>
<name>A0A4P7SFH8_9CELL</name>
<reference evidence="1 2" key="1">
    <citation type="submission" date="2019-04" db="EMBL/GenBank/DDBJ databases">
        <title>Isolation and identification of Cellulomonas shaoxiangyii sp. Nov. isolated from feces of the Tibetan antelopes (Pantholops hodgsonii) in the Qinghai-Tibet plateau of China.</title>
        <authorList>
            <person name="Tian Z."/>
        </authorList>
    </citation>
    <scope>NUCLEOTIDE SEQUENCE [LARGE SCALE GENOMIC DNA]</scope>
    <source>
        <strain evidence="1 2">Z28</strain>
    </source>
</reference>
<dbReference type="Proteomes" id="UP000296469">
    <property type="component" value="Chromosome"/>
</dbReference>